<comment type="caution">
    <text evidence="1">The sequence shown here is derived from an EMBL/GenBank/DDBJ whole genome shotgun (WGS) entry which is preliminary data.</text>
</comment>
<proteinExistence type="predicted"/>
<dbReference type="EMBL" id="BNBO01000059">
    <property type="protein sequence ID" value="GHH82652.1"/>
    <property type="molecule type" value="Genomic_DNA"/>
</dbReference>
<dbReference type="GeneID" id="95357071"/>
<name>A0A919GDK6_9ACTN</name>
<dbReference type="Proteomes" id="UP000617734">
    <property type="component" value="Unassembled WGS sequence"/>
</dbReference>
<organism evidence="1 2">
    <name type="scientific">Kitasatospora indigofera</name>
    <dbReference type="NCBI Taxonomy" id="67307"/>
    <lineage>
        <taxon>Bacteria</taxon>
        <taxon>Bacillati</taxon>
        <taxon>Actinomycetota</taxon>
        <taxon>Actinomycetes</taxon>
        <taxon>Kitasatosporales</taxon>
        <taxon>Streptomycetaceae</taxon>
        <taxon>Kitasatospora</taxon>
    </lineage>
</organism>
<dbReference type="RefSeq" id="WP_190214769.1">
    <property type="nucleotide sequence ID" value="NZ_BNBO01000059.1"/>
</dbReference>
<keyword evidence="2" id="KW-1185">Reference proteome</keyword>
<reference evidence="1" key="2">
    <citation type="submission" date="2020-09" db="EMBL/GenBank/DDBJ databases">
        <authorList>
            <person name="Sun Q."/>
            <person name="Ohkuma M."/>
        </authorList>
    </citation>
    <scope>NUCLEOTIDE SEQUENCE</scope>
    <source>
        <strain evidence="1">JCM 4646</strain>
    </source>
</reference>
<evidence type="ECO:0000313" key="2">
    <source>
        <dbReference type="Proteomes" id="UP000617734"/>
    </source>
</evidence>
<sequence length="195" mass="20508">MDSTALLGLAGIGGTVVVAGIGVVGTLGSARATASGQAALEEQKARRQVYAACATAVLGRRDTAVGLLDRFRDDDFSVAAAQARLDELEELRGVVAGAVGAVVVEGPYGVAHCAESAALHVEVLAGRLRDWVSAVAAGRDREELVASQMRYAREDQGLMELAVGRLGAECRRVLHPDERDSPARPALWRRLLPRA</sequence>
<protein>
    <submittedName>
        <fullName evidence="1">Uncharacterized protein</fullName>
    </submittedName>
</protein>
<gene>
    <name evidence="1" type="ORF">GCM10018781_68040</name>
</gene>
<evidence type="ECO:0000313" key="1">
    <source>
        <dbReference type="EMBL" id="GHH82652.1"/>
    </source>
</evidence>
<reference evidence="1" key="1">
    <citation type="journal article" date="2014" name="Int. J. Syst. Evol. Microbiol.">
        <title>Complete genome sequence of Corynebacterium casei LMG S-19264T (=DSM 44701T), isolated from a smear-ripened cheese.</title>
        <authorList>
            <consortium name="US DOE Joint Genome Institute (JGI-PGF)"/>
            <person name="Walter F."/>
            <person name="Albersmeier A."/>
            <person name="Kalinowski J."/>
            <person name="Ruckert C."/>
        </authorList>
    </citation>
    <scope>NUCLEOTIDE SEQUENCE</scope>
    <source>
        <strain evidence="1">JCM 4646</strain>
    </source>
</reference>
<dbReference type="AlphaFoldDB" id="A0A919GDK6"/>
<accession>A0A919GDK6</accession>